<evidence type="ECO:0000259" key="3">
    <source>
        <dbReference type="Pfam" id="PF18962"/>
    </source>
</evidence>
<evidence type="ECO:0000313" key="5">
    <source>
        <dbReference type="Proteomes" id="UP000239532"/>
    </source>
</evidence>
<dbReference type="PANTHER" id="PTHR36234">
    <property type="entry name" value="LYSYL ENDOPEPTIDASE"/>
    <property type="match status" value="1"/>
</dbReference>
<dbReference type="InterPro" id="IPR043504">
    <property type="entry name" value="Peptidase_S1_PA_chymotrypsin"/>
</dbReference>
<evidence type="ECO:0000313" key="4">
    <source>
        <dbReference type="EMBL" id="PRP67334.1"/>
    </source>
</evidence>
<protein>
    <submittedName>
        <fullName evidence="4">Lysyl endopeptidase</fullName>
    </submittedName>
</protein>
<evidence type="ECO:0000256" key="2">
    <source>
        <dbReference type="SAM" id="SignalP"/>
    </source>
</evidence>
<dbReference type="AlphaFoldDB" id="A0A2S9WV41"/>
<dbReference type="OrthoDB" id="9342482at2"/>
<proteinExistence type="predicted"/>
<dbReference type="SUPFAM" id="SSF50494">
    <property type="entry name" value="Trypsin-like serine proteases"/>
    <property type="match status" value="1"/>
</dbReference>
<dbReference type="Proteomes" id="UP000239532">
    <property type="component" value="Unassembled WGS sequence"/>
</dbReference>
<dbReference type="InterPro" id="IPR026444">
    <property type="entry name" value="Secre_tail"/>
</dbReference>
<dbReference type="Pfam" id="PF18962">
    <property type="entry name" value="Por_Secre_tail"/>
    <property type="match status" value="1"/>
</dbReference>
<keyword evidence="1 2" id="KW-0732">Signal</keyword>
<reference evidence="4 5" key="1">
    <citation type="submission" date="2016-11" db="EMBL/GenBank/DDBJ databases">
        <title>Trade-off between light-utilization and light-protection in marine flavobacteria.</title>
        <authorList>
            <person name="Kumagai Y."/>
        </authorList>
    </citation>
    <scope>NUCLEOTIDE SEQUENCE [LARGE SCALE GENOMIC DNA]</scope>
    <source>
        <strain evidence="4 5">JCM 17109</strain>
    </source>
</reference>
<feature type="chain" id="PRO_5015578500" evidence="2">
    <location>
        <begin position="19"/>
        <end position="570"/>
    </location>
</feature>
<gene>
    <name evidence="4" type="ORF">BST86_09620</name>
</gene>
<dbReference type="Gene3D" id="2.40.10.10">
    <property type="entry name" value="Trypsin-like serine proteases"/>
    <property type="match status" value="2"/>
</dbReference>
<name>A0A2S9WV41_9FLAO</name>
<comment type="caution">
    <text evidence="4">The sequence shown here is derived from an EMBL/GenBank/DDBJ whole genome shotgun (WGS) entry which is preliminary data.</text>
</comment>
<feature type="domain" description="Secretion system C-terminal sorting" evidence="3">
    <location>
        <begin position="501"/>
        <end position="568"/>
    </location>
</feature>
<keyword evidence="5" id="KW-1185">Reference proteome</keyword>
<organism evidence="4 5">
    <name type="scientific">Nonlabens agnitus</name>
    <dbReference type="NCBI Taxonomy" id="870484"/>
    <lineage>
        <taxon>Bacteria</taxon>
        <taxon>Pseudomonadati</taxon>
        <taxon>Bacteroidota</taxon>
        <taxon>Flavobacteriia</taxon>
        <taxon>Flavobacteriales</taxon>
        <taxon>Flavobacteriaceae</taxon>
        <taxon>Nonlabens</taxon>
    </lineage>
</organism>
<feature type="signal peptide" evidence="2">
    <location>
        <begin position="1"/>
        <end position="18"/>
    </location>
</feature>
<dbReference type="PANTHER" id="PTHR36234:SF5">
    <property type="entry name" value="LYSYL ENDOPEPTIDASE"/>
    <property type="match status" value="1"/>
</dbReference>
<sequence>MKHILFLFLFCIAFCTTAQVTNEVAPRSWSMIQKSTEQPAPVILPAIDIQGLINENVQKPNGLSDKVLKVGQDISVAFDLYNSGTWTNLENGDRIWRLNVKSVGSYFTRANFDLFNVPEGAELYLYNDDKTDHIGPYTSSENQDDGILGSWVIEGDNLWIEYFEPARVRGLGRISIDSITHGFFDLFESSNGFNSKLNESGACNVDVLCNPNFNSNGSKDWSETRTDHLNAVARILIPRNGNLFVCTGSMIANTANNNTPYFLTANHCLDTTNGAGSNFNSSNWSFGFQWFTPTPDCATFSPTLGPNQPTRIISGARLLANNDDSDFALFLLNQTPPSTWNLYYAGWDWSGSIPAEQLGMHHPNGDIMKLCRNDQAPTSQKLPPSAAFLFRDGINLEIWRIADWDYGVTEGGSSGSFLLSEENLIIGQLAGGGAQCSGRFDNNAEDWYGRFDVSWDSGGTASTRLRDWLDPLNTGSQKFEGSFASNLLSNQEVLIQPSIRIYPNPSSGIFNIDSDQQVAYQVFNLNGQLIVESAAGLSNNTLDLSSAANGLYFIKLTANGQTVTKKIIKQ</sequence>
<dbReference type="NCBIfam" id="TIGR04183">
    <property type="entry name" value="Por_Secre_tail"/>
    <property type="match status" value="1"/>
</dbReference>
<dbReference type="RefSeq" id="WP_105983075.1">
    <property type="nucleotide sequence ID" value="NZ_MQUC01000003.1"/>
</dbReference>
<dbReference type="InterPro" id="IPR009003">
    <property type="entry name" value="Peptidase_S1_PA"/>
</dbReference>
<evidence type="ECO:0000256" key="1">
    <source>
        <dbReference type="ARBA" id="ARBA00022729"/>
    </source>
</evidence>
<accession>A0A2S9WV41</accession>
<dbReference type="EMBL" id="MQUC01000003">
    <property type="protein sequence ID" value="PRP67334.1"/>
    <property type="molecule type" value="Genomic_DNA"/>
</dbReference>